<dbReference type="PROSITE" id="PS00624">
    <property type="entry name" value="GMC_OXRED_2"/>
    <property type="match status" value="1"/>
</dbReference>
<dbReference type="SUPFAM" id="SSF51905">
    <property type="entry name" value="FAD/NAD(P)-binding domain"/>
    <property type="match status" value="1"/>
</dbReference>
<dbReference type="InterPro" id="IPR000172">
    <property type="entry name" value="GMC_OxRdtase_N"/>
</dbReference>
<proteinExistence type="inferred from homology"/>
<evidence type="ECO:0000259" key="6">
    <source>
        <dbReference type="PROSITE" id="PS00624"/>
    </source>
</evidence>
<dbReference type="SUPFAM" id="SSF54373">
    <property type="entry name" value="FAD-linked reductases, C-terminal domain"/>
    <property type="match status" value="1"/>
</dbReference>
<organism evidence="7 8">
    <name type="scientific">Synchytrium microbalum</name>
    <dbReference type="NCBI Taxonomy" id="1806994"/>
    <lineage>
        <taxon>Eukaryota</taxon>
        <taxon>Fungi</taxon>
        <taxon>Fungi incertae sedis</taxon>
        <taxon>Chytridiomycota</taxon>
        <taxon>Chytridiomycota incertae sedis</taxon>
        <taxon>Chytridiomycetes</taxon>
        <taxon>Synchytriales</taxon>
        <taxon>Synchytriaceae</taxon>
        <taxon>Synchytrium</taxon>
    </lineage>
</organism>
<dbReference type="Pfam" id="PF00732">
    <property type="entry name" value="GMC_oxred_N"/>
    <property type="match status" value="1"/>
</dbReference>
<gene>
    <name evidence="7" type="ORF">SmJEL517_g03180</name>
</gene>
<dbReference type="GeneID" id="42004405"/>
<dbReference type="Gene3D" id="3.30.560.10">
    <property type="entry name" value="Glucose Oxidase, domain 3"/>
    <property type="match status" value="1"/>
</dbReference>
<dbReference type="Pfam" id="PF05199">
    <property type="entry name" value="GMC_oxred_C"/>
    <property type="match status" value="1"/>
</dbReference>
<sequence>MAFTDYIIVGGGAAGGVLAKRLAEDAEKSVVLLESGPVDDNPFIHIPVAFGKLFKTDLDYQYFTEPEPTSGNRAMFWPRAKVLGGCTSMNAMVYIRGNKGDYDRWAETTGDASLAYDADALKYFKKAEHNERASIRDPSMTKLHGVGGPLNVTDRVVNVISEALLQAAVQRGGAPFVTDLNTPEQEGIGYVQTTTKYGFRAGTARQYIRPALAACNNLKLVTNAHVTRLVFSGDSNPTVVGVEYMDKTSKTIKTIMAKETILCGGALNSPQLLMLSGIGPREQLEQHGIKVVVDLPAVGENMQDHLLCSVCHEASQPVSIALAETDAEESMRQLQLFGTGPLSSNIAEICAFYKIRTDKIGSGGDDLFDHSLAYPTMQTHSAGSFYLEHGFKNPQPPQNPHGMFLAPGVVRPTSVGKVVLASADPFENVKIIPNYFSTPEDINVMVNGIKLAREIYQQEAMKKYLGPEIAPGPSVQTDAQLEEYARSFSETIYHPTSTCKMGSSPSDSVVDTKSHRVHGVQGIRVCDASIMPDVITGNTNAPTIMLAERAADYIVKDDMITIEKVRKTHQFFA</sequence>
<accession>A0A507C961</accession>
<dbReference type="InterPro" id="IPR036188">
    <property type="entry name" value="FAD/NAD-bd_sf"/>
</dbReference>
<keyword evidence="3" id="KW-0285">Flavoprotein</keyword>
<protein>
    <recommendedName>
        <fullName evidence="6">Glucose-methanol-choline oxidoreductase N-terminal domain-containing protein</fullName>
    </recommendedName>
</protein>
<name>A0A507C961_9FUNG</name>
<comment type="caution">
    <text evidence="7">The sequence shown here is derived from an EMBL/GenBank/DDBJ whole genome shotgun (WGS) entry which is preliminary data.</text>
</comment>
<dbReference type="GO" id="GO:0016614">
    <property type="term" value="F:oxidoreductase activity, acting on CH-OH group of donors"/>
    <property type="evidence" value="ECO:0007669"/>
    <property type="project" value="InterPro"/>
</dbReference>
<dbReference type="Gene3D" id="3.50.50.60">
    <property type="entry name" value="FAD/NAD(P)-binding domain"/>
    <property type="match status" value="1"/>
</dbReference>
<dbReference type="EMBL" id="QEAO01000016">
    <property type="protein sequence ID" value="TPX34045.1"/>
    <property type="molecule type" value="Genomic_DNA"/>
</dbReference>
<dbReference type="STRING" id="1806994.A0A507C961"/>
<dbReference type="OrthoDB" id="269227at2759"/>
<feature type="binding site" evidence="5">
    <location>
        <begin position="90"/>
        <end position="93"/>
    </location>
    <ligand>
        <name>FAD</name>
        <dbReference type="ChEBI" id="CHEBI:57692"/>
    </ligand>
</feature>
<dbReference type="RefSeq" id="XP_031024887.1">
    <property type="nucleotide sequence ID" value="XM_031169108.1"/>
</dbReference>
<dbReference type="PANTHER" id="PTHR11552">
    <property type="entry name" value="GLUCOSE-METHANOL-CHOLINE GMC OXIDOREDUCTASE"/>
    <property type="match status" value="1"/>
</dbReference>
<feature type="binding site" evidence="5">
    <location>
        <position position="82"/>
    </location>
    <ligand>
        <name>FAD</name>
        <dbReference type="ChEBI" id="CHEBI:57692"/>
    </ligand>
</feature>
<dbReference type="PANTHER" id="PTHR11552:SF147">
    <property type="entry name" value="CHOLINE DEHYDROGENASE, MITOCHONDRIAL"/>
    <property type="match status" value="1"/>
</dbReference>
<comment type="cofactor">
    <cofactor evidence="1 5">
        <name>FAD</name>
        <dbReference type="ChEBI" id="CHEBI:57692"/>
    </cofactor>
</comment>
<evidence type="ECO:0000256" key="4">
    <source>
        <dbReference type="ARBA" id="ARBA00022827"/>
    </source>
</evidence>
<evidence type="ECO:0000256" key="5">
    <source>
        <dbReference type="PIRSR" id="PIRSR000137-2"/>
    </source>
</evidence>
<dbReference type="InterPro" id="IPR012132">
    <property type="entry name" value="GMC_OxRdtase"/>
</dbReference>
<dbReference type="PIRSF" id="PIRSF000137">
    <property type="entry name" value="Alcohol_oxidase"/>
    <property type="match status" value="1"/>
</dbReference>
<evidence type="ECO:0000256" key="3">
    <source>
        <dbReference type="ARBA" id="ARBA00022630"/>
    </source>
</evidence>
<keyword evidence="8" id="KW-1185">Reference proteome</keyword>
<dbReference type="Proteomes" id="UP000319731">
    <property type="component" value="Unassembled WGS sequence"/>
</dbReference>
<dbReference type="AlphaFoldDB" id="A0A507C961"/>
<evidence type="ECO:0000313" key="7">
    <source>
        <dbReference type="EMBL" id="TPX34045.1"/>
    </source>
</evidence>
<keyword evidence="4 5" id="KW-0274">FAD</keyword>
<dbReference type="GO" id="GO:0050660">
    <property type="term" value="F:flavin adenine dinucleotide binding"/>
    <property type="evidence" value="ECO:0007669"/>
    <property type="project" value="InterPro"/>
</dbReference>
<evidence type="ECO:0000313" key="8">
    <source>
        <dbReference type="Proteomes" id="UP000319731"/>
    </source>
</evidence>
<comment type="similarity">
    <text evidence="2">Belongs to the GMC oxidoreductase family.</text>
</comment>
<evidence type="ECO:0000256" key="2">
    <source>
        <dbReference type="ARBA" id="ARBA00010790"/>
    </source>
</evidence>
<feature type="domain" description="Glucose-methanol-choline oxidoreductase N-terminal" evidence="6">
    <location>
        <begin position="265"/>
        <end position="279"/>
    </location>
</feature>
<feature type="binding site" evidence="5">
    <location>
        <position position="226"/>
    </location>
    <ligand>
        <name>FAD</name>
        <dbReference type="ChEBI" id="CHEBI:57692"/>
    </ligand>
</feature>
<dbReference type="InterPro" id="IPR007867">
    <property type="entry name" value="GMC_OxRtase_C"/>
</dbReference>
<evidence type="ECO:0000256" key="1">
    <source>
        <dbReference type="ARBA" id="ARBA00001974"/>
    </source>
</evidence>
<reference evidence="7 8" key="1">
    <citation type="journal article" date="2019" name="Sci. Rep.">
        <title>Comparative genomics of chytrid fungi reveal insights into the obligate biotrophic and pathogenic lifestyle of Synchytrium endobioticum.</title>
        <authorList>
            <person name="van de Vossenberg B.T.L.H."/>
            <person name="Warris S."/>
            <person name="Nguyen H.D.T."/>
            <person name="van Gent-Pelzer M.P.E."/>
            <person name="Joly D.L."/>
            <person name="van de Geest H.C."/>
            <person name="Bonants P.J.M."/>
            <person name="Smith D.S."/>
            <person name="Levesque C.A."/>
            <person name="van der Lee T.A.J."/>
        </authorList>
    </citation>
    <scope>NUCLEOTIDE SEQUENCE [LARGE SCALE GENOMIC DNA]</scope>
    <source>
        <strain evidence="7 8">JEL517</strain>
    </source>
</reference>